<organism evidence="2 3">
    <name type="scientific">Priestia megaterium (strain DSM 319 / IMG 1521)</name>
    <name type="common">Bacillus megaterium</name>
    <dbReference type="NCBI Taxonomy" id="592022"/>
    <lineage>
        <taxon>Bacteria</taxon>
        <taxon>Bacillati</taxon>
        <taxon>Bacillota</taxon>
        <taxon>Bacilli</taxon>
        <taxon>Bacillales</taxon>
        <taxon>Bacillaceae</taxon>
        <taxon>Priestia</taxon>
    </lineage>
</organism>
<dbReference type="HOGENOM" id="CLU_2217760_0_0_9"/>
<evidence type="ECO:0008006" key="4">
    <source>
        <dbReference type="Google" id="ProtNLM"/>
    </source>
</evidence>
<dbReference type="EMBL" id="CP001982">
    <property type="protein sequence ID" value="ADF39744.1"/>
    <property type="molecule type" value="Genomic_DNA"/>
</dbReference>
<evidence type="ECO:0000313" key="3">
    <source>
        <dbReference type="Proteomes" id="UP000002365"/>
    </source>
</evidence>
<feature type="transmembrane region" description="Helical" evidence="1">
    <location>
        <begin position="56"/>
        <end position="75"/>
    </location>
</feature>
<keyword evidence="1" id="KW-0812">Transmembrane</keyword>
<dbReference type="Pfam" id="PF17280">
    <property type="entry name" value="DUF5345"/>
    <property type="match status" value="1"/>
</dbReference>
<sequence>MERMREENNNQSLHSLKKDWEQLESLASHERISLHAIQEQLLIQKQKQKKAFRKELCLFTLTALVILTVMATAILQIPALFIAIEVIGIIVAPISFIVFHYKRKKEMFL</sequence>
<protein>
    <recommendedName>
        <fullName evidence="4">YxlC family protein</fullName>
    </recommendedName>
</protein>
<feature type="transmembrane region" description="Helical" evidence="1">
    <location>
        <begin position="81"/>
        <end position="101"/>
    </location>
</feature>
<dbReference type="KEGG" id="bmd:BMD_2903"/>
<dbReference type="Proteomes" id="UP000002365">
    <property type="component" value="Chromosome"/>
</dbReference>
<evidence type="ECO:0000256" key="1">
    <source>
        <dbReference type="SAM" id="Phobius"/>
    </source>
</evidence>
<proteinExistence type="predicted"/>
<gene>
    <name evidence="2" type="ordered locus">BMD_2903</name>
</gene>
<dbReference type="InterPro" id="IPR035238">
    <property type="entry name" value="DUF5345"/>
</dbReference>
<keyword evidence="1" id="KW-1133">Transmembrane helix</keyword>
<reference evidence="2 3" key="1">
    <citation type="journal article" date="2011" name="J. Bacteriol.">
        <title>Genome sequences of the biotechnologically important Bacillus megaterium strains QM B1551 and DSM319.</title>
        <authorList>
            <person name="Eppinger M."/>
            <person name="Bunk B."/>
            <person name="Johns M.A."/>
            <person name="Edirisinghe J.N."/>
            <person name="Kutumbaka K.K."/>
            <person name="Koenig S.S."/>
            <person name="Huot Creasy H."/>
            <person name="Rosovitz M.J."/>
            <person name="Riley D.R."/>
            <person name="Daugherty S."/>
            <person name="Martin M."/>
            <person name="Elbourne L.D."/>
            <person name="Paulsen I."/>
            <person name="Biedendieck R."/>
            <person name="Braun C."/>
            <person name="Grayburn S."/>
            <person name="Dhingra S."/>
            <person name="Lukyanchuk V."/>
            <person name="Ball B."/>
            <person name="Ul-Qamar R."/>
            <person name="Seibel J."/>
            <person name="Bremer E."/>
            <person name="Jahn D."/>
            <person name="Ravel J."/>
            <person name="Vary P.S."/>
        </authorList>
    </citation>
    <scope>NUCLEOTIDE SEQUENCE [LARGE SCALE GENOMIC DNA]</scope>
    <source>
        <strain evidence="3">DSM 319 / IMG 1521</strain>
    </source>
</reference>
<name>D5DGM2_PRIM3</name>
<accession>D5DGM2</accession>
<dbReference type="AlphaFoldDB" id="D5DGM2"/>
<keyword evidence="1" id="KW-0472">Membrane</keyword>
<evidence type="ECO:0000313" key="2">
    <source>
        <dbReference type="EMBL" id="ADF39744.1"/>
    </source>
</evidence>